<keyword evidence="1" id="KW-1133">Transmembrane helix</keyword>
<dbReference type="WBParaSite" id="PEQ_0001438801-mRNA-1">
    <property type="protein sequence ID" value="PEQ_0001438801-mRNA-1"/>
    <property type="gene ID" value="PEQ_0001438801"/>
</dbReference>
<dbReference type="Proteomes" id="UP000887564">
    <property type="component" value="Unplaced"/>
</dbReference>
<keyword evidence="1" id="KW-0812">Transmembrane</keyword>
<reference evidence="3" key="1">
    <citation type="submission" date="2022-11" db="UniProtKB">
        <authorList>
            <consortium name="WormBaseParasite"/>
        </authorList>
    </citation>
    <scope>IDENTIFICATION</scope>
</reference>
<keyword evidence="2" id="KW-1185">Reference proteome</keyword>
<dbReference type="AlphaFoldDB" id="A0A914SK52"/>
<evidence type="ECO:0000313" key="3">
    <source>
        <dbReference type="WBParaSite" id="PEQ_0001438801-mRNA-1"/>
    </source>
</evidence>
<organism evidence="2 3">
    <name type="scientific">Parascaris equorum</name>
    <name type="common">Equine roundworm</name>
    <dbReference type="NCBI Taxonomy" id="6256"/>
    <lineage>
        <taxon>Eukaryota</taxon>
        <taxon>Metazoa</taxon>
        <taxon>Ecdysozoa</taxon>
        <taxon>Nematoda</taxon>
        <taxon>Chromadorea</taxon>
        <taxon>Rhabditida</taxon>
        <taxon>Spirurina</taxon>
        <taxon>Ascaridomorpha</taxon>
        <taxon>Ascaridoidea</taxon>
        <taxon>Ascarididae</taxon>
        <taxon>Parascaris</taxon>
    </lineage>
</organism>
<feature type="transmembrane region" description="Helical" evidence="1">
    <location>
        <begin position="65"/>
        <end position="83"/>
    </location>
</feature>
<evidence type="ECO:0000313" key="2">
    <source>
        <dbReference type="Proteomes" id="UP000887564"/>
    </source>
</evidence>
<evidence type="ECO:0000256" key="1">
    <source>
        <dbReference type="SAM" id="Phobius"/>
    </source>
</evidence>
<accession>A0A914SK52</accession>
<name>A0A914SK52_PAREQ</name>
<protein>
    <submittedName>
        <fullName evidence="3">Uncharacterized protein</fullName>
    </submittedName>
</protein>
<proteinExistence type="predicted"/>
<feature type="transmembrane region" description="Helical" evidence="1">
    <location>
        <begin position="12"/>
        <end position="37"/>
    </location>
</feature>
<keyword evidence="1" id="KW-0472">Membrane</keyword>
<sequence length="84" mass="9722">MVEISISRIVADFIILLCCGEYRCSFVVVGLPIPLLIFHEWVKPYRRGFYCDDESIRYPFRQSTISRQMLVVVGLIIPTLLVGR</sequence>